<feature type="region of interest" description="Disordered" evidence="1">
    <location>
        <begin position="84"/>
        <end position="117"/>
    </location>
</feature>
<feature type="compositionally biased region" description="Polar residues" evidence="1">
    <location>
        <begin position="687"/>
        <end position="714"/>
    </location>
</feature>
<sequence>MTEKLLSSITDMNQSISFDPSALLTTSTINNLHFPDLTTSGISDSGGGGGRPTSFILDGVGMCESMTESFCSVAGQDDAVLVNSTNGLHPDTSLRSLEKKNATNAQKKRRSRKAQYDASVDGISLDKIEPVNAIDEQNETDDSWLFQMPNNGNRTNPTSENIFSWVHKEFKENDINATKHRLLCKLDDMSHARTIRSISCHNFAGNQRSDSVKRSSTEQQVNPGIQSFILHSKISSSDLLENALYLTEFLTLPSSSPKTLRISTLSLDSIEKDNHEQFDLFLYDSLNDESSDDDKEQFYDCSNNDTNLLQTIVNERQLIEQLTRRCSSLDSLDNNDQILSSRKPVGNGRMISPLRSATPLLNGNGNTRPTSPISSSPLRHTIAATSGTIRSREGSREREREPLDYTDLEVMAKVQLEKLRLAERQGPLSKRFGGSSNTLMSTDSRDASPVFGATRNTSPVSNSGYMTPRRLPIRKNSFVVTESQYSHVLPSVSPRSQSPAIRPGQWSGRVTPSALETYQPGTKPPVAPKSLTPRNGVKPNNHRRSNTQTISTNVSSSYDLPDASDANPPTAAPGTNRTGVALPTSANGANRTRPPVSRPLQSYRGSQTSYNNNPKTQSTPPTPSATAPKTAKKPANDLGSTFTAKQFTSTENNLLNDVSNKPRTQMATLRRPVTQSSAEQIPPLSSVDVTQTAITPANGQSSIPRSSSTLSQGRKSGIPTIGKQGRPSIPTPSRPATSNSIPSSQSSDSMMTTRNVRAPASVTRPQIPDTVSPTSSWNEGCY</sequence>
<accession>A0A813Y2R2</accession>
<feature type="compositionally biased region" description="Polar residues" evidence="1">
    <location>
        <begin position="573"/>
        <end position="590"/>
    </location>
</feature>
<feature type="region of interest" description="Disordered" evidence="1">
    <location>
        <begin position="653"/>
        <end position="782"/>
    </location>
</feature>
<feature type="compositionally biased region" description="Polar residues" evidence="1">
    <location>
        <begin position="359"/>
        <end position="389"/>
    </location>
</feature>
<dbReference type="EMBL" id="CAJNOR010000305">
    <property type="protein sequence ID" value="CAF0874439.1"/>
    <property type="molecule type" value="Genomic_DNA"/>
</dbReference>
<organism evidence="2 3">
    <name type="scientific">Adineta ricciae</name>
    <name type="common">Rotifer</name>
    <dbReference type="NCBI Taxonomy" id="249248"/>
    <lineage>
        <taxon>Eukaryota</taxon>
        <taxon>Metazoa</taxon>
        <taxon>Spiralia</taxon>
        <taxon>Gnathifera</taxon>
        <taxon>Rotifera</taxon>
        <taxon>Eurotatoria</taxon>
        <taxon>Bdelloidea</taxon>
        <taxon>Adinetida</taxon>
        <taxon>Adinetidae</taxon>
        <taxon>Adineta</taxon>
    </lineage>
</organism>
<gene>
    <name evidence="2" type="ORF">XAT740_LOCUS6664</name>
</gene>
<dbReference type="AlphaFoldDB" id="A0A813Y2R2"/>
<feature type="compositionally biased region" description="Basic and acidic residues" evidence="1">
    <location>
        <begin position="390"/>
        <end position="400"/>
    </location>
</feature>
<feature type="compositionally biased region" description="Low complexity" evidence="1">
    <location>
        <begin position="738"/>
        <end position="749"/>
    </location>
</feature>
<name>A0A813Y2R2_ADIRI</name>
<protein>
    <submittedName>
        <fullName evidence="2">Uncharacterized protein</fullName>
    </submittedName>
</protein>
<feature type="region of interest" description="Disordered" evidence="1">
    <location>
        <begin position="428"/>
        <end position="468"/>
    </location>
</feature>
<feature type="region of interest" description="Disordered" evidence="1">
    <location>
        <begin position="356"/>
        <end position="400"/>
    </location>
</feature>
<feature type="compositionally biased region" description="Polar residues" evidence="1">
    <location>
        <begin position="508"/>
        <end position="520"/>
    </location>
</feature>
<evidence type="ECO:0000256" key="1">
    <source>
        <dbReference type="SAM" id="MobiDB-lite"/>
    </source>
</evidence>
<feature type="compositionally biased region" description="Polar residues" evidence="1">
    <location>
        <begin position="653"/>
        <end position="679"/>
    </location>
</feature>
<feature type="compositionally biased region" description="Polar residues" evidence="1">
    <location>
        <begin position="599"/>
        <end position="610"/>
    </location>
</feature>
<feature type="compositionally biased region" description="Low complexity" evidence="1">
    <location>
        <begin position="611"/>
        <end position="629"/>
    </location>
</feature>
<feature type="compositionally biased region" description="Polar residues" evidence="1">
    <location>
        <begin position="454"/>
        <end position="465"/>
    </location>
</feature>
<evidence type="ECO:0000313" key="2">
    <source>
        <dbReference type="EMBL" id="CAF0874439.1"/>
    </source>
</evidence>
<proteinExistence type="predicted"/>
<reference evidence="2" key="1">
    <citation type="submission" date="2021-02" db="EMBL/GenBank/DDBJ databases">
        <authorList>
            <person name="Nowell W R."/>
        </authorList>
    </citation>
    <scope>NUCLEOTIDE SEQUENCE</scope>
</reference>
<evidence type="ECO:0000313" key="3">
    <source>
        <dbReference type="Proteomes" id="UP000663828"/>
    </source>
</evidence>
<keyword evidence="3" id="KW-1185">Reference proteome</keyword>
<feature type="compositionally biased region" description="Polar residues" evidence="1">
    <location>
        <begin position="769"/>
        <end position="782"/>
    </location>
</feature>
<comment type="caution">
    <text evidence="2">The sequence shown here is derived from an EMBL/GenBank/DDBJ whole genome shotgun (WGS) entry which is preliminary data.</text>
</comment>
<feature type="compositionally biased region" description="Polar residues" evidence="1">
    <location>
        <begin position="546"/>
        <end position="558"/>
    </location>
</feature>
<dbReference type="Proteomes" id="UP000663828">
    <property type="component" value="Unassembled WGS sequence"/>
</dbReference>
<feature type="region of interest" description="Disordered" evidence="1">
    <location>
        <begin position="487"/>
        <end position="638"/>
    </location>
</feature>